<evidence type="ECO:0000313" key="2">
    <source>
        <dbReference type="EMBL" id="EGT54638.1"/>
    </source>
</evidence>
<proteinExistence type="predicted"/>
<keyword evidence="3" id="KW-1185">Reference proteome</keyword>
<feature type="region of interest" description="Disordered" evidence="1">
    <location>
        <begin position="37"/>
        <end position="68"/>
    </location>
</feature>
<accession>G0PFY1</accession>
<sequence length="111" mass="12611">MQKFSVSSSSPDYHRKSPLQSQSNLFSIENILNSQKSITVIKEENDTDEDSSPSPPNSTTGYTLDSLQNLDRRSLNKKKWVTTHRALDSPHAKQCPHCDRVYVSMPALRYV</sequence>
<gene>
    <name evidence="2" type="ORF">CAEBREN_32011</name>
</gene>
<dbReference type="Proteomes" id="UP000008068">
    <property type="component" value="Unassembled WGS sequence"/>
</dbReference>
<dbReference type="HOGENOM" id="CLU_2160614_0_0_1"/>
<protein>
    <submittedName>
        <fullName evidence="2">Uncharacterized protein</fullName>
    </submittedName>
</protein>
<dbReference type="eggNOG" id="KOG2462">
    <property type="taxonomic scope" value="Eukaryota"/>
</dbReference>
<evidence type="ECO:0000313" key="3">
    <source>
        <dbReference type="Proteomes" id="UP000008068"/>
    </source>
</evidence>
<dbReference type="AlphaFoldDB" id="G0PFY1"/>
<feature type="compositionally biased region" description="Polar residues" evidence="1">
    <location>
        <begin position="57"/>
        <end position="68"/>
    </location>
</feature>
<feature type="region of interest" description="Disordered" evidence="1">
    <location>
        <begin position="1"/>
        <end position="21"/>
    </location>
</feature>
<dbReference type="InParanoid" id="G0PFY1"/>
<dbReference type="STRING" id="135651.G0PFY1"/>
<dbReference type="EMBL" id="GL380388">
    <property type="protein sequence ID" value="EGT54638.1"/>
    <property type="molecule type" value="Genomic_DNA"/>
</dbReference>
<feature type="compositionally biased region" description="Polar residues" evidence="1">
    <location>
        <begin position="1"/>
        <end position="11"/>
    </location>
</feature>
<evidence type="ECO:0000256" key="1">
    <source>
        <dbReference type="SAM" id="MobiDB-lite"/>
    </source>
</evidence>
<name>G0PFY1_CAEBE</name>
<organism evidence="3">
    <name type="scientific">Caenorhabditis brenneri</name>
    <name type="common">Nematode worm</name>
    <dbReference type="NCBI Taxonomy" id="135651"/>
    <lineage>
        <taxon>Eukaryota</taxon>
        <taxon>Metazoa</taxon>
        <taxon>Ecdysozoa</taxon>
        <taxon>Nematoda</taxon>
        <taxon>Chromadorea</taxon>
        <taxon>Rhabditida</taxon>
        <taxon>Rhabditina</taxon>
        <taxon>Rhabditomorpha</taxon>
        <taxon>Rhabditoidea</taxon>
        <taxon>Rhabditidae</taxon>
        <taxon>Peloderinae</taxon>
        <taxon>Caenorhabditis</taxon>
    </lineage>
</organism>
<reference evidence="3" key="1">
    <citation type="submission" date="2011-07" db="EMBL/GenBank/DDBJ databases">
        <authorList>
            <consortium name="Caenorhabditis brenneri Sequencing and Analysis Consortium"/>
            <person name="Wilson R.K."/>
        </authorList>
    </citation>
    <scope>NUCLEOTIDE SEQUENCE [LARGE SCALE GENOMIC DNA]</scope>
    <source>
        <strain evidence="3">PB2801</strain>
    </source>
</reference>